<dbReference type="CDD" id="cd02696">
    <property type="entry name" value="MurNAc-LAA"/>
    <property type="match status" value="1"/>
</dbReference>
<dbReference type="GO" id="GO:0030288">
    <property type="term" value="C:outer membrane-bounded periplasmic space"/>
    <property type="evidence" value="ECO:0007669"/>
    <property type="project" value="TreeGrafter"/>
</dbReference>
<reference evidence="3" key="1">
    <citation type="submission" date="2020-02" db="EMBL/GenBank/DDBJ databases">
        <authorList>
            <person name="Shen X.-R."/>
            <person name="Zhang Y.-X."/>
        </authorList>
    </citation>
    <scope>NUCLEOTIDE SEQUENCE</scope>
    <source>
        <strain evidence="3">SYP-B3998</strain>
    </source>
</reference>
<gene>
    <name evidence="3" type="ORF">GK047_00310</name>
</gene>
<evidence type="ECO:0000256" key="1">
    <source>
        <dbReference type="ARBA" id="ARBA00022801"/>
    </source>
</evidence>
<dbReference type="Gene3D" id="3.40.630.40">
    <property type="entry name" value="Zn-dependent exopeptidases"/>
    <property type="match status" value="1"/>
</dbReference>
<proteinExistence type="predicted"/>
<keyword evidence="1" id="KW-0378">Hydrolase</keyword>
<name>A0A6G3ZQR7_9BACL</name>
<sequence length="208" mass="23379">MSTDAKAHRSDPYLPDADVLLDVGHGGIDSGAIFGKYEEKAMNLAISQKTFKLLKKKGYRVVMNRNKDYALSDDNSWSSGGRHRKDLAQRSGIANTLKPKLMLSMHINAGKPDRRGPLVFYQNQSDSILLAHLLQESLNHLYGTNELPIYGKKYYVLKHTKSPSVIIELGFITNKTDRRLLNNSHHQTKLAEAISTAVQQYFAMIHPS</sequence>
<feature type="domain" description="MurNAc-LAA" evidence="2">
    <location>
        <begin position="91"/>
        <end position="199"/>
    </location>
</feature>
<accession>A0A6G3ZQR7</accession>
<dbReference type="GO" id="GO:0009253">
    <property type="term" value="P:peptidoglycan catabolic process"/>
    <property type="evidence" value="ECO:0007669"/>
    <property type="project" value="InterPro"/>
</dbReference>
<dbReference type="PANTHER" id="PTHR30404:SF0">
    <property type="entry name" value="N-ACETYLMURAMOYL-L-ALANINE AMIDASE AMIC"/>
    <property type="match status" value="1"/>
</dbReference>
<dbReference type="InterPro" id="IPR002508">
    <property type="entry name" value="MurNAc-LAA_cat"/>
</dbReference>
<dbReference type="InterPro" id="IPR050695">
    <property type="entry name" value="N-acetylmuramoyl_amidase_3"/>
</dbReference>
<dbReference type="PANTHER" id="PTHR30404">
    <property type="entry name" value="N-ACETYLMURAMOYL-L-ALANINE AMIDASE"/>
    <property type="match status" value="1"/>
</dbReference>
<protein>
    <submittedName>
        <fullName evidence="3">N-acetylmuramoyl-L-alanine amidase</fullName>
    </submittedName>
</protein>
<dbReference type="AlphaFoldDB" id="A0A6G3ZQR7"/>
<comment type="caution">
    <text evidence="3">The sequence shown here is derived from an EMBL/GenBank/DDBJ whole genome shotgun (WGS) entry which is preliminary data.</text>
</comment>
<evidence type="ECO:0000313" key="3">
    <source>
        <dbReference type="EMBL" id="NEW04465.1"/>
    </source>
</evidence>
<dbReference type="EMBL" id="JAAIKC010000001">
    <property type="protein sequence ID" value="NEW04465.1"/>
    <property type="molecule type" value="Genomic_DNA"/>
</dbReference>
<dbReference type="Pfam" id="PF01520">
    <property type="entry name" value="Amidase_3"/>
    <property type="match status" value="1"/>
</dbReference>
<dbReference type="RefSeq" id="WP_163940063.1">
    <property type="nucleotide sequence ID" value="NZ_JAAIKC010000001.1"/>
</dbReference>
<dbReference type="SMART" id="SM00646">
    <property type="entry name" value="Ami_3"/>
    <property type="match status" value="1"/>
</dbReference>
<evidence type="ECO:0000259" key="2">
    <source>
        <dbReference type="SMART" id="SM00646"/>
    </source>
</evidence>
<dbReference type="GO" id="GO:0008745">
    <property type="term" value="F:N-acetylmuramoyl-L-alanine amidase activity"/>
    <property type="evidence" value="ECO:0007669"/>
    <property type="project" value="InterPro"/>
</dbReference>
<dbReference type="SUPFAM" id="SSF53187">
    <property type="entry name" value="Zn-dependent exopeptidases"/>
    <property type="match status" value="1"/>
</dbReference>
<organism evidence="3">
    <name type="scientific">Paenibacillus sp. SYP-B3998</name>
    <dbReference type="NCBI Taxonomy" id="2678564"/>
    <lineage>
        <taxon>Bacteria</taxon>
        <taxon>Bacillati</taxon>
        <taxon>Bacillota</taxon>
        <taxon>Bacilli</taxon>
        <taxon>Bacillales</taxon>
        <taxon>Paenibacillaceae</taxon>
        <taxon>Paenibacillus</taxon>
    </lineage>
</organism>